<organism evidence="2 3">
    <name type="scientific">Longimycelium tulufanense</name>
    <dbReference type="NCBI Taxonomy" id="907463"/>
    <lineage>
        <taxon>Bacteria</taxon>
        <taxon>Bacillati</taxon>
        <taxon>Actinomycetota</taxon>
        <taxon>Actinomycetes</taxon>
        <taxon>Pseudonocardiales</taxon>
        <taxon>Pseudonocardiaceae</taxon>
        <taxon>Longimycelium</taxon>
    </lineage>
</organism>
<proteinExistence type="predicted"/>
<comment type="caution">
    <text evidence="2">The sequence shown here is derived from an EMBL/GenBank/DDBJ whole genome shotgun (WGS) entry which is preliminary data.</text>
</comment>
<gene>
    <name evidence="2" type="ORF">GCM10012275_56990</name>
</gene>
<evidence type="ECO:0000256" key="1">
    <source>
        <dbReference type="SAM" id="Phobius"/>
    </source>
</evidence>
<reference evidence="2" key="1">
    <citation type="journal article" date="2014" name="Int. J. Syst. Evol. Microbiol.">
        <title>Complete genome sequence of Corynebacterium casei LMG S-19264T (=DSM 44701T), isolated from a smear-ripened cheese.</title>
        <authorList>
            <consortium name="US DOE Joint Genome Institute (JGI-PGF)"/>
            <person name="Walter F."/>
            <person name="Albersmeier A."/>
            <person name="Kalinowski J."/>
            <person name="Ruckert C."/>
        </authorList>
    </citation>
    <scope>NUCLEOTIDE SEQUENCE</scope>
    <source>
        <strain evidence="2">CGMCC 4.5737</strain>
    </source>
</reference>
<evidence type="ECO:0000313" key="2">
    <source>
        <dbReference type="EMBL" id="GGM78953.1"/>
    </source>
</evidence>
<keyword evidence="3" id="KW-1185">Reference proteome</keyword>
<protein>
    <submittedName>
        <fullName evidence="2">Uncharacterized protein</fullName>
    </submittedName>
</protein>
<name>A0A8J3FWN9_9PSEU</name>
<dbReference type="RefSeq" id="WP_189061519.1">
    <property type="nucleotide sequence ID" value="NZ_BMMK01000043.1"/>
</dbReference>
<accession>A0A8J3FWN9</accession>
<keyword evidence="1" id="KW-0812">Transmembrane</keyword>
<evidence type="ECO:0000313" key="3">
    <source>
        <dbReference type="Proteomes" id="UP000637578"/>
    </source>
</evidence>
<feature type="transmembrane region" description="Helical" evidence="1">
    <location>
        <begin position="25"/>
        <end position="49"/>
    </location>
</feature>
<keyword evidence="1" id="KW-1133">Transmembrane helix</keyword>
<dbReference type="AlphaFoldDB" id="A0A8J3FWN9"/>
<sequence>MRCISGVEAARQTMESVAVLLDKQLLAHLAGASAFTGLMLSALTPWGYFRYWWVFARFAPTLSSSISESFCSIREFRSVVGSPGC</sequence>
<reference evidence="2" key="2">
    <citation type="submission" date="2020-09" db="EMBL/GenBank/DDBJ databases">
        <authorList>
            <person name="Sun Q."/>
            <person name="Zhou Y."/>
        </authorList>
    </citation>
    <scope>NUCLEOTIDE SEQUENCE</scope>
    <source>
        <strain evidence="2">CGMCC 4.5737</strain>
    </source>
</reference>
<dbReference type="EMBL" id="BMMK01000043">
    <property type="protein sequence ID" value="GGM78953.1"/>
    <property type="molecule type" value="Genomic_DNA"/>
</dbReference>
<dbReference type="Proteomes" id="UP000637578">
    <property type="component" value="Unassembled WGS sequence"/>
</dbReference>
<keyword evidence="1" id="KW-0472">Membrane</keyword>